<dbReference type="InterPro" id="IPR013083">
    <property type="entry name" value="Znf_RING/FYVE/PHD"/>
</dbReference>
<evidence type="ECO:0000256" key="1">
    <source>
        <dbReference type="ARBA" id="ARBA00000900"/>
    </source>
</evidence>
<dbReference type="AlphaFoldDB" id="A0AA38LUC3"/>
<keyword evidence="6 15" id="KW-0812">Transmembrane</keyword>
<evidence type="ECO:0000313" key="17">
    <source>
        <dbReference type="EMBL" id="KAI9633676.1"/>
    </source>
</evidence>
<dbReference type="PANTHER" id="PTHR22763">
    <property type="entry name" value="RING ZINC FINGER PROTEIN"/>
    <property type="match status" value="1"/>
</dbReference>
<dbReference type="PANTHER" id="PTHR22763:SF162">
    <property type="entry name" value="TRANSMEMBRANE E3 UBIQUITIN-PROTEIN LIGASE 1"/>
    <property type="match status" value="1"/>
</dbReference>
<name>A0AA38LUC3_9TREE</name>
<evidence type="ECO:0000256" key="6">
    <source>
        <dbReference type="ARBA" id="ARBA00022692"/>
    </source>
</evidence>
<feature type="transmembrane region" description="Helical" evidence="15">
    <location>
        <begin position="909"/>
        <end position="929"/>
    </location>
</feature>
<feature type="domain" description="SWEET-like" evidence="16">
    <location>
        <begin position="755"/>
        <end position="859"/>
    </location>
</feature>
<dbReference type="Pfam" id="PF11145">
    <property type="entry name" value="DUF2921"/>
    <property type="match status" value="2"/>
</dbReference>
<evidence type="ECO:0000256" key="12">
    <source>
        <dbReference type="ARBA" id="ARBA00022989"/>
    </source>
</evidence>
<organism evidence="17 18">
    <name type="scientific">Dioszegia hungarica</name>
    <dbReference type="NCBI Taxonomy" id="4972"/>
    <lineage>
        <taxon>Eukaryota</taxon>
        <taxon>Fungi</taxon>
        <taxon>Dikarya</taxon>
        <taxon>Basidiomycota</taxon>
        <taxon>Agaricomycotina</taxon>
        <taxon>Tremellomycetes</taxon>
        <taxon>Tremellales</taxon>
        <taxon>Bulleribasidiaceae</taxon>
        <taxon>Dioszegia</taxon>
    </lineage>
</organism>
<comment type="subcellular location">
    <subcellularLocation>
        <location evidence="2">Endomembrane system</location>
        <topology evidence="2">Multi-pass membrane protein</topology>
    </subcellularLocation>
</comment>
<evidence type="ECO:0000313" key="18">
    <source>
        <dbReference type="Proteomes" id="UP001164286"/>
    </source>
</evidence>
<protein>
    <recommendedName>
        <fullName evidence="4">RING-type E3 ubiquitin transferase</fullName>
        <ecNumber evidence="4">2.3.2.27</ecNumber>
    </recommendedName>
</protein>
<evidence type="ECO:0000256" key="4">
    <source>
        <dbReference type="ARBA" id="ARBA00012483"/>
    </source>
</evidence>
<evidence type="ECO:0000256" key="7">
    <source>
        <dbReference type="ARBA" id="ARBA00022723"/>
    </source>
</evidence>
<keyword evidence="18" id="KW-1185">Reference proteome</keyword>
<keyword evidence="9" id="KW-0863">Zinc-finger</keyword>
<comment type="caution">
    <text evidence="17">The sequence shown here is derived from an EMBL/GenBank/DDBJ whole genome shotgun (WGS) entry which is preliminary data.</text>
</comment>
<keyword evidence="11" id="KW-0862">Zinc</keyword>
<evidence type="ECO:0000256" key="10">
    <source>
        <dbReference type="ARBA" id="ARBA00022786"/>
    </source>
</evidence>
<evidence type="ECO:0000256" key="8">
    <source>
        <dbReference type="ARBA" id="ARBA00022729"/>
    </source>
</evidence>
<evidence type="ECO:0000256" key="15">
    <source>
        <dbReference type="SAM" id="Phobius"/>
    </source>
</evidence>
<evidence type="ECO:0000256" key="9">
    <source>
        <dbReference type="ARBA" id="ARBA00022771"/>
    </source>
</evidence>
<dbReference type="GO" id="GO:0012505">
    <property type="term" value="C:endomembrane system"/>
    <property type="evidence" value="ECO:0007669"/>
    <property type="project" value="UniProtKB-SubCell"/>
</dbReference>
<keyword evidence="13 15" id="KW-0472">Membrane</keyword>
<dbReference type="EMBL" id="JAKWFO010000008">
    <property type="protein sequence ID" value="KAI9633676.1"/>
    <property type="molecule type" value="Genomic_DNA"/>
</dbReference>
<dbReference type="InterPro" id="IPR050731">
    <property type="entry name" value="HRD1_E3_ubiq-ligases"/>
</dbReference>
<dbReference type="GO" id="GO:0061630">
    <property type="term" value="F:ubiquitin protein ligase activity"/>
    <property type="evidence" value="ECO:0007669"/>
    <property type="project" value="UniProtKB-EC"/>
</dbReference>
<dbReference type="InterPro" id="IPR021319">
    <property type="entry name" value="DUF2921"/>
</dbReference>
<feature type="transmembrane region" description="Helical" evidence="15">
    <location>
        <begin position="764"/>
        <end position="780"/>
    </location>
</feature>
<dbReference type="GeneID" id="77726767"/>
<dbReference type="GO" id="GO:0043161">
    <property type="term" value="P:proteasome-mediated ubiquitin-dependent protein catabolic process"/>
    <property type="evidence" value="ECO:0007669"/>
    <property type="project" value="TreeGrafter"/>
</dbReference>
<proteinExistence type="predicted"/>
<dbReference type="Proteomes" id="UP001164286">
    <property type="component" value="Unassembled WGS sequence"/>
</dbReference>
<dbReference type="EC" id="2.3.2.27" evidence="4"/>
<dbReference type="RefSeq" id="XP_052943453.1">
    <property type="nucleotide sequence ID" value="XM_053087562.1"/>
</dbReference>
<gene>
    <name evidence="17" type="ORF">MKK02DRAFT_28465</name>
</gene>
<dbReference type="GO" id="GO:0008270">
    <property type="term" value="F:zinc ion binding"/>
    <property type="evidence" value="ECO:0007669"/>
    <property type="project" value="UniProtKB-KW"/>
</dbReference>
<evidence type="ECO:0000256" key="3">
    <source>
        <dbReference type="ARBA" id="ARBA00004906"/>
    </source>
</evidence>
<evidence type="ECO:0000256" key="5">
    <source>
        <dbReference type="ARBA" id="ARBA00022679"/>
    </source>
</evidence>
<keyword evidence="5" id="KW-0808">Transferase</keyword>
<sequence>MRLLAARQLALAFGLAAVLIIGITRFFELGLSSFGLSRKSAGDFQADRLLLITAYFPLKAAKHSHAEYDYWLTNFMGRLHTDMYIFCPPAEEAHLRDLVGKAALSSGNHAAGGVAIGRKVYFDTRFTTSLETPVLSSFVQQADDQWAKDVEKHINNPDLYAIWNSKAYFVGEAVRETTSDGRRAYQYYFWQDAGAMRTANTLRYWPDMGRVQEVFREAEDVRESDNVTEQPLIMFPFWRMAHGHEKAWTEDQGGIATLLTEGSFFGGTKASVLWFETAFYRLFDKLLATGHFVGRDQDVFNTLIAQHASNFFGPVPDAHNDMGDWGKCGDRWYYYIQWIADAAERQAMETTYGWHYPYAMSSEPPDPRSPRSPPEEVAPAAAGGAPAVTPTTPAPFVGQAAFLDGQPQQRPNIGSMLFLTAFFFFMSSSNNQPQIVIVGPDGQIQQRVTELDRARTQMDEYKGLLNGTVVGNWTEGGTPQVQPAALLPGRFEHSAVGAGRFYSNITGFHRDGKAHPVNLLQPGPNVTFFDHTLPALNSSSEWNATLAEELKGDWDWTLVDSWEMNVKERSILEERSNLTSGVKDEDWSWVRGTISFGNTEIKPRVTDYDFIGLHYLPNGTYELYAVPDGLYLDIRNIPRLYPQHHNTTRRIIMRELEKELDAQERSLLLTDIRPEDVTRTRCPLLVHLALPPVPAGIDMADVKRYDEELRNPTGLRTSLRRPPGYWQRGGLGGVVIADQCGFAIGLDAGQGMKLEDFWRKTCNYAAYASFFMLLTLYLLVRQMELTRTPSTLAQVSLLSAISMVSTDSFMFSAHLAVGTASDNKTSLPLLVPAFLALCTAIVFGPRYVILLYRVQAPERTFEPTPTPPVAPAPAADIESAEAGGVAAEVPPSPLFGVREGLASHPRIKWLVIGLLVFIAFQLVMVPSLAPVTLFGMYSFWVPQIWRNATRRSLGVDKTFVIGTTIGRLAIPIYALGCPDNVFFFSGTNWVWGMVIWQIFQVSVLLAQERFGPAFFLPNRFAAADGYNYHPLLPSSSDPKADLDSTPLNPAGVALSDERTCSICMEEVDTQPTSMAPGDALLKGIKASGWAAGHQRRAYALAPCGHLFHTACLAQWLAVKVYNLPTVQALITPTVATCDPSASDVPKISCGRRISVVYYLFMYICAQEMVM</sequence>
<evidence type="ECO:0000256" key="14">
    <source>
        <dbReference type="SAM" id="MobiDB-lite"/>
    </source>
</evidence>
<dbReference type="Gene3D" id="3.30.40.10">
    <property type="entry name" value="Zinc/RING finger domain, C3HC4 (zinc finger)"/>
    <property type="match status" value="1"/>
</dbReference>
<feature type="domain" description="SWEET-like" evidence="16">
    <location>
        <begin position="910"/>
        <end position="1020"/>
    </location>
</feature>
<feature type="compositionally biased region" description="Low complexity" evidence="14">
    <location>
        <begin position="375"/>
        <end position="390"/>
    </location>
</feature>
<evidence type="ECO:0000259" key="16">
    <source>
        <dbReference type="Pfam" id="PF11145"/>
    </source>
</evidence>
<evidence type="ECO:0000256" key="11">
    <source>
        <dbReference type="ARBA" id="ARBA00022833"/>
    </source>
</evidence>
<accession>A0AA38LUC3</accession>
<feature type="transmembrane region" description="Helical" evidence="15">
    <location>
        <begin position="792"/>
        <end position="817"/>
    </location>
</feature>
<keyword evidence="12 15" id="KW-1133">Transmembrane helix</keyword>
<feature type="region of interest" description="Disordered" evidence="14">
    <location>
        <begin position="362"/>
        <end position="390"/>
    </location>
</feature>
<comment type="catalytic activity">
    <reaction evidence="1">
        <text>S-ubiquitinyl-[E2 ubiquitin-conjugating enzyme]-L-cysteine + [acceptor protein]-L-lysine = [E2 ubiquitin-conjugating enzyme]-L-cysteine + N(6)-ubiquitinyl-[acceptor protein]-L-lysine.</text>
        <dbReference type="EC" id="2.3.2.27"/>
    </reaction>
</comment>
<comment type="pathway">
    <text evidence="3">Protein modification; protein ubiquitination.</text>
</comment>
<keyword evidence="7" id="KW-0479">Metal-binding</keyword>
<evidence type="ECO:0000256" key="13">
    <source>
        <dbReference type="ARBA" id="ARBA00023136"/>
    </source>
</evidence>
<feature type="transmembrane region" description="Helical" evidence="15">
    <location>
        <begin position="829"/>
        <end position="849"/>
    </location>
</feature>
<dbReference type="SUPFAM" id="SSF57850">
    <property type="entry name" value="RING/U-box"/>
    <property type="match status" value="1"/>
</dbReference>
<keyword evidence="8" id="KW-0732">Signal</keyword>
<evidence type="ECO:0000256" key="2">
    <source>
        <dbReference type="ARBA" id="ARBA00004127"/>
    </source>
</evidence>
<keyword evidence="10" id="KW-0833">Ubl conjugation pathway</keyword>
<reference evidence="17" key="1">
    <citation type="journal article" date="2022" name="G3 (Bethesda)">
        <title>High quality genome of the basidiomycete yeast Dioszegia hungarica PDD-24b-2 isolated from cloud water.</title>
        <authorList>
            <person name="Jarrige D."/>
            <person name="Haridas S."/>
            <person name="Bleykasten-Grosshans C."/>
            <person name="Joly M."/>
            <person name="Nadalig T."/>
            <person name="Sancelme M."/>
            <person name="Vuilleumier S."/>
            <person name="Grigoriev I.V."/>
            <person name="Amato P."/>
            <person name="Bringel F."/>
        </authorList>
    </citation>
    <scope>NUCLEOTIDE SEQUENCE</scope>
    <source>
        <strain evidence="17">PDD-24b-2</strain>
    </source>
</reference>